<reference evidence="2 3" key="1">
    <citation type="submission" date="2018-07" db="EMBL/GenBank/DDBJ databases">
        <title>Genomic Encyclopedia of Type Strains, Phase IV (KMG-IV): sequencing the most valuable type-strain genomes for metagenomic binning, comparative biology and taxonomic classification.</title>
        <authorList>
            <person name="Goeker M."/>
        </authorList>
    </citation>
    <scope>NUCLEOTIDE SEQUENCE [LARGE SCALE GENOMIC DNA]</scope>
    <source>
        <strain evidence="2 3">DSM 21410</strain>
    </source>
</reference>
<dbReference type="Gene3D" id="3.40.50.1110">
    <property type="entry name" value="SGNH hydrolase"/>
    <property type="match status" value="1"/>
</dbReference>
<dbReference type="Pfam" id="PF13472">
    <property type="entry name" value="Lipase_GDSL_2"/>
    <property type="match status" value="1"/>
</dbReference>
<sequence>MNLVYKRIFLTILNLPFLAYAQPISEMYEHLNRSTLISHEHIRLLLPGGDSTLKAFAHKVSKLADGRISDLNLVHIGGSHVQGGVLPNTVRNNLVHLHPSFFGDRGLLFPFKLAGTNNPQDFKINFTGSWIGHRTSVNSDFAEFGICGITATTYDPEATFAVQLMPFNGREYLYDRIRIYHPFGPEYMKPVWNGKENLLITWENPSAGFTEFVFEYPISSNQFILRSYLDSAQKFVIQGIQFFLEKPSLVYHAIGVNGATTSSYLRSDAFTKQIRYLRADMVIFGIGINDANVPQGKFDQELFKANYERLMNAFRRGNRTVFFIFLTNTDSYYQRKYPNRNALLAREALMELAEKHQAGVIDVLEIMGGIGSSRQWKQAGLMTADMIHLTPRGYTLVGHAISAAIIRALAEVTKSELNNL</sequence>
<dbReference type="SUPFAM" id="SSF52266">
    <property type="entry name" value="SGNH hydrolase"/>
    <property type="match status" value="1"/>
</dbReference>
<name>A0A369A4F5_9FLAO</name>
<protein>
    <submittedName>
        <fullName evidence="2">Lysophospholipase L1-like esterase</fullName>
    </submittedName>
</protein>
<dbReference type="Proteomes" id="UP000253517">
    <property type="component" value="Unassembled WGS sequence"/>
</dbReference>
<dbReference type="InterPro" id="IPR036514">
    <property type="entry name" value="SGNH_hydro_sf"/>
</dbReference>
<evidence type="ECO:0000259" key="1">
    <source>
        <dbReference type="Pfam" id="PF13472"/>
    </source>
</evidence>
<dbReference type="RefSeq" id="WP_114366409.1">
    <property type="nucleotide sequence ID" value="NZ_BHZF01000005.1"/>
</dbReference>
<dbReference type="GO" id="GO:0016788">
    <property type="term" value="F:hydrolase activity, acting on ester bonds"/>
    <property type="evidence" value="ECO:0007669"/>
    <property type="project" value="UniProtKB-ARBA"/>
</dbReference>
<keyword evidence="3" id="KW-1185">Reference proteome</keyword>
<evidence type="ECO:0000313" key="3">
    <source>
        <dbReference type="Proteomes" id="UP000253517"/>
    </source>
</evidence>
<feature type="domain" description="SGNH hydrolase-type esterase" evidence="1">
    <location>
        <begin position="252"/>
        <end position="395"/>
    </location>
</feature>
<gene>
    <name evidence="2" type="ORF">DES35_10494</name>
</gene>
<organism evidence="2 3">
    <name type="scientific">Schleiferia thermophila</name>
    <dbReference type="NCBI Taxonomy" id="884107"/>
    <lineage>
        <taxon>Bacteria</taxon>
        <taxon>Pseudomonadati</taxon>
        <taxon>Bacteroidota</taxon>
        <taxon>Flavobacteriia</taxon>
        <taxon>Flavobacteriales</taxon>
        <taxon>Schleiferiaceae</taxon>
        <taxon>Schleiferia</taxon>
    </lineage>
</organism>
<proteinExistence type="predicted"/>
<dbReference type="AlphaFoldDB" id="A0A369A4F5"/>
<dbReference type="InterPro" id="IPR013830">
    <property type="entry name" value="SGNH_hydro"/>
</dbReference>
<comment type="caution">
    <text evidence="2">The sequence shown here is derived from an EMBL/GenBank/DDBJ whole genome shotgun (WGS) entry which is preliminary data.</text>
</comment>
<dbReference type="EMBL" id="QPJS01000004">
    <property type="protein sequence ID" value="RCX02334.1"/>
    <property type="molecule type" value="Genomic_DNA"/>
</dbReference>
<dbReference type="Gene3D" id="2.60.120.1360">
    <property type="match status" value="1"/>
</dbReference>
<evidence type="ECO:0000313" key="2">
    <source>
        <dbReference type="EMBL" id="RCX02334.1"/>
    </source>
</evidence>
<accession>A0A369A4F5</accession>